<keyword evidence="2 4" id="KW-0012">Acyltransferase</keyword>
<keyword evidence="5" id="KW-1185">Reference proteome</keyword>
<sequence>MKSESKMYVIKHPTIEDAQAVTNLVSLCDIEEIGEPDITLSDVLDLWQSIPIETNVWIVLSEANKLIGYAFLEERGANRLDTCVFVNPAFKNQGIASILLQKVEQRAAVIIKNKEGELKLMNHIPFTNTAAINLAVNSGYTFSRLYERMRIQLEGPPNVPLLPDNIVIQPFQPDRDEEILFSLYDDTFRDAWGYAQKDGATWMAQKKGDNYDASLWFIVWREDQPAGFLMSTMHDDGLFIDLVGVKREYRKHGIGEALLLHAFSLAYKRQQSTILLYVDSDSLTNANRLYQKVGMRPHSQSAVYVKNLTC</sequence>
<dbReference type="RefSeq" id="WP_379749084.1">
    <property type="nucleotide sequence ID" value="NZ_JBHTCP010000015.1"/>
</dbReference>
<dbReference type="Proteomes" id="UP001596549">
    <property type="component" value="Unassembled WGS sequence"/>
</dbReference>
<evidence type="ECO:0000256" key="2">
    <source>
        <dbReference type="ARBA" id="ARBA00023315"/>
    </source>
</evidence>
<feature type="domain" description="N-acetyltransferase" evidence="3">
    <location>
        <begin position="8"/>
        <end position="154"/>
    </location>
</feature>
<dbReference type="Pfam" id="PF00583">
    <property type="entry name" value="Acetyltransf_1"/>
    <property type="match status" value="1"/>
</dbReference>
<reference evidence="5" key="1">
    <citation type="journal article" date="2019" name="Int. J. Syst. Evol. Microbiol.">
        <title>The Global Catalogue of Microorganisms (GCM) 10K type strain sequencing project: providing services to taxonomists for standard genome sequencing and annotation.</title>
        <authorList>
            <consortium name="The Broad Institute Genomics Platform"/>
            <consortium name="The Broad Institute Genome Sequencing Center for Infectious Disease"/>
            <person name="Wu L."/>
            <person name="Ma J."/>
        </authorList>
    </citation>
    <scope>NUCLEOTIDE SEQUENCE [LARGE SCALE GENOMIC DNA]</scope>
    <source>
        <strain evidence="5">NBRC 106396</strain>
    </source>
</reference>
<feature type="domain" description="N-acetyltransferase" evidence="3">
    <location>
        <begin position="166"/>
        <end position="310"/>
    </location>
</feature>
<dbReference type="InterPro" id="IPR000182">
    <property type="entry name" value="GNAT_dom"/>
</dbReference>
<comment type="caution">
    <text evidence="4">The sequence shown here is derived from an EMBL/GenBank/DDBJ whole genome shotgun (WGS) entry which is preliminary data.</text>
</comment>
<evidence type="ECO:0000313" key="5">
    <source>
        <dbReference type="Proteomes" id="UP001596549"/>
    </source>
</evidence>
<dbReference type="InterPro" id="IPR050680">
    <property type="entry name" value="YpeA/RimI_acetyltransf"/>
</dbReference>
<dbReference type="PANTHER" id="PTHR43420">
    <property type="entry name" value="ACETYLTRANSFERASE"/>
    <property type="match status" value="1"/>
</dbReference>
<evidence type="ECO:0000259" key="3">
    <source>
        <dbReference type="PROSITE" id="PS51186"/>
    </source>
</evidence>
<dbReference type="PANTHER" id="PTHR43420:SF12">
    <property type="entry name" value="N-ACETYLTRANSFERASE DOMAIN-CONTAINING PROTEIN"/>
    <property type="match status" value="1"/>
</dbReference>
<protein>
    <submittedName>
        <fullName evidence="4">GNAT family N-acetyltransferase</fullName>
        <ecNumber evidence="4">2.3.1.-</ecNumber>
    </submittedName>
</protein>
<keyword evidence="1 4" id="KW-0808">Transferase</keyword>
<dbReference type="PROSITE" id="PS51186">
    <property type="entry name" value="GNAT"/>
    <property type="match status" value="2"/>
</dbReference>
<dbReference type="Gene3D" id="3.40.630.30">
    <property type="match status" value="1"/>
</dbReference>
<accession>A0ABW2NTK9</accession>
<dbReference type="Pfam" id="PF13508">
    <property type="entry name" value="Acetyltransf_7"/>
    <property type="match status" value="1"/>
</dbReference>
<evidence type="ECO:0000313" key="4">
    <source>
        <dbReference type="EMBL" id="MFC7371971.1"/>
    </source>
</evidence>
<organism evidence="4 5">
    <name type="scientific">Fictibacillus iocasae</name>
    <dbReference type="NCBI Taxonomy" id="2715437"/>
    <lineage>
        <taxon>Bacteria</taxon>
        <taxon>Bacillati</taxon>
        <taxon>Bacillota</taxon>
        <taxon>Bacilli</taxon>
        <taxon>Bacillales</taxon>
        <taxon>Fictibacillaceae</taxon>
        <taxon>Fictibacillus</taxon>
    </lineage>
</organism>
<gene>
    <name evidence="4" type="ORF">ACFQPF_09790</name>
</gene>
<dbReference type="GO" id="GO:0016746">
    <property type="term" value="F:acyltransferase activity"/>
    <property type="evidence" value="ECO:0007669"/>
    <property type="project" value="UniProtKB-KW"/>
</dbReference>
<evidence type="ECO:0000256" key="1">
    <source>
        <dbReference type="ARBA" id="ARBA00022679"/>
    </source>
</evidence>
<dbReference type="EMBL" id="JBHTCP010000015">
    <property type="protein sequence ID" value="MFC7371971.1"/>
    <property type="molecule type" value="Genomic_DNA"/>
</dbReference>
<dbReference type="CDD" id="cd04301">
    <property type="entry name" value="NAT_SF"/>
    <property type="match status" value="2"/>
</dbReference>
<name>A0ABW2NTK9_9BACL</name>
<dbReference type="EC" id="2.3.1.-" evidence="4"/>
<dbReference type="InterPro" id="IPR016181">
    <property type="entry name" value="Acyl_CoA_acyltransferase"/>
</dbReference>
<proteinExistence type="predicted"/>
<dbReference type="SUPFAM" id="SSF55729">
    <property type="entry name" value="Acyl-CoA N-acyltransferases (Nat)"/>
    <property type="match status" value="2"/>
</dbReference>